<evidence type="ECO:0000256" key="1">
    <source>
        <dbReference type="SAM" id="Phobius"/>
    </source>
</evidence>
<keyword evidence="1" id="KW-1133">Transmembrane helix</keyword>
<accession>A0A7C3RC02</accession>
<protein>
    <submittedName>
        <fullName evidence="3">DUF63 family protein</fullName>
    </submittedName>
</protein>
<reference evidence="3" key="1">
    <citation type="journal article" date="2020" name="mSystems">
        <title>Genome- and Community-Level Interaction Insights into Carbon Utilization and Element Cycling Functions of Hydrothermarchaeota in Hydrothermal Sediment.</title>
        <authorList>
            <person name="Zhou Z."/>
            <person name="Liu Y."/>
            <person name="Xu W."/>
            <person name="Pan J."/>
            <person name="Luo Z.H."/>
            <person name="Li M."/>
        </authorList>
    </citation>
    <scope>NUCLEOTIDE SEQUENCE [LARGE SCALE GENOMIC DNA]</scope>
    <source>
        <strain evidence="2">SpSt-12</strain>
        <strain evidence="4">SpSt-38</strain>
        <strain evidence="3">SpSt-87</strain>
    </source>
</reference>
<evidence type="ECO:0000313" key="3">
    <source>
        <dbReference type="EMBL" id="HFW32704.1"/>
    </source>
</evidence>
<sequence>MDIWGFVKKYYIDSIVYKEGYNVVNTLTWAGILIVAVYVLYRFLSKRLEFDEKFVYANIPYILLGSSVRVVEDAGFLNPPISYIFMTPFIYILIFLVAFPTLLLSLKFYGDRYYRPYSAIGLVLASGVLILLFVNLPVFNAWVIPAGVGLAALCSALFYAVSLKPMRNNLSMLVIFSHMLDGFETFFGISYLGYWELHVLPRYLIEKFGPAILPVVKFFVFYAIIYFLDTEEDKNLKNFVKFVLVVLGLAPALRNGIRMMFGT</sequence>
<feature type="transmembrane region" description="Helical" evidence="1">
    <location>
        <begin position="20"/>
        <end position="41"/>
    </location>
</feature>
<keyword evidence="1" id="KW-0472">Membrane</keyword>
<feature type="transmembrane region" description="Helical" evidence="1">
    <location>
        <begin position="142"/>
        <end position="161"/>
    </location>
</feature>
<dbReference type="InterPro" id="IPR002749">
    <property type="entry name" value="DUF63"/>
</dbReference>
<name>A0A7C3RC02_ARCFL</name>
<keyword evidence="1" id="KW-0812">Transmembrane</keyword>
<dbReference type="PANTHER" id="PTHR40700:SF1">
    <property type="entry name" value="DUF63 DOMAIN-CONTAINING PROTEIN"/>
    <property type="match status" value="1"/>
</dbReference>
<dbReference type="Pfam" id="PF01889">
    <property type="entry name" value="DUF63"/>
    <property type="match status" value="1"/>
</dbReference>
<feature type="transmembrane region" description="Helical" evidence="1">
    <location>
        <begin position="83"/>
        <end position="105"/>
    </location>
</feature>
<evidence type="ECO:0000313" key="2">
    <source>
        <dbReference type="EMBL" id="HET21378.1"/>
    </source>
</evidence>
<organism evidence="3">
    <name type="scientific">Archaeoglobus fulgidus</name>
    <dbReference type="NCBI Taxonomy" id="2234"/>
    <lineage>
        <taxon>Archaea</taxon>
        <taxon>Methanobacteriati</taxon>
        <taxon>Methanobacteriota</taxon>
        <taxon>Archaeoglobi</taxon>
        <taxon>Archaeoglobales</taxon>
        <taxon>Archaeoglobaceae</taxon>
        <taxon>Archaeoglobus</taxon>
    </lineage>
</organism>
<feature type="transmembrane region" description="Helical" evidence="1">
    <location>
        <begin position="117"/>
        <end position="136"/>
    </location>
</feature>
<gene>
    <name evidence="2" type="ORF">ENN70_04710</name>
    <name evidence="4" type="ORF">ENR21_01955</name>
    <name evidence="3" type="ORF">ENW66_07130</name>
</gene>
<evidence type="ECO:0000313" key="4">
    <source>
        <dbReference type="EMBL" id="HGF87199.1"/>
    </source>
</evidence>
<dbReference type="PANTHER" id="PTHR40700">
    <property type="entry name" value="HYPOTHETICAL MEMBRANE PROTEIN, CONSERVED, DUF63 FAMILY"/>
    <property type="match status" value="1"/>
</dbReference>
<feature type="transmembrane region" description="Helical" evidence="1">
    <location>
        <begin position="173"/>
        <end position="195"/>
    </location>
</feature>
<feature type="transmembrane region" description="Helical" evidence="1">
    <location>
        <begin position="207"/>
        <end position="227"/>
    </location>
</feature>
<comment type="caution">
    <text evidence="3">The sequence shown here is derived from an EMBL/GenBank/DDBJ whole genome shotgun (WGS) entry which is preliminary data.</text>
</comment>
<dbReference type="EMBL" id="DTLB01000042">
    <property type="protein sequence ID" value="HFW32704.1"/>
    <property type="molecule type" value="Genomic_DNA"/>
</dbReference>
<feature type="transmembrane region" description="Helical" evidence="1">
    <location>
        <begin position="239"/>
        <end position="257"/>
    </location>
</feature>
<dbReference type="EMBL" id="DSCQ01000061">
    <property type="protein sequence ID" value="HET21378.1"/>
    <property type="molecule type" value="Genomic_DNA"/>
</dbReference>
<proteinExistence type="predicted"/>
<dbReference type="EMBL" id="DSQD01000063">
    <property type="protein sequence ID" value="HGF87199.1"/>
    <property type="molecule type" value="Genomic_DNA"/>
</dbReference>
<dbReference type="AlphaFoldDB" id="A0A7C3RC02"/>